<dbReference type="AlphaFoldDB" id="A0A0D0BKE2"/>
<name>A0A0D0BKE2_9AGAR</name>
<evidence type="ECO:0000313" key="2">
    <source>
        <dbReference type="EMBL" id="KIK49924.1"/>
    </source>
</evidence>
<dbReference type="HOGENOM" id="CLU_002101_4_1_1"/>
<evidence type="ECO:0000256" key="1">
    <source>
        <dbReference type="SAM" id="MobiDB-lite"/>
    </source>
</evidence>
<sequence>MHDISDSPFWQSIRDFLKSEYHLVFATYIDWFNPLGNKTAGKSRSCGALVLYCLNLPLELQFLQENVFPVCLIPLPHEATVWSLGHLLPHFVEAIMEFNDPGQVLETWSHPEGAYVAARAYPSIADLMASKKWIGFGSPQSNYYCTYCNSHREDIDNLDYESYIPRDTATVKNQAKQWRDSVIIEQKQKLHVQTGIQYSPILEIPYFDPVQHTVLGVMHNRLEGDAQYHLRVLWGIGCPDSQQKAGAKEMADLQQMETEDEGEYSETDTEEAGSELEELKDETINATDTSIPAHSVQNINLSDGNTTPTQSQFPLIGSFTSLRPPINLGEKEHGKLKAHEYLVLFTVIFPLIIPELWNAGGDDDKRHLECFFHLVASTNIAMSYTTSDSEADKYIEHYVQYRNIIKSLYSCWNAVPNHHYGMHIGSLLKFWGPLACLSEFPGERLNGEFAKIQTNNHYSEYE</sequence>
<dbReference type="PANTHER" id="PTHR46579">
    <property type="entry name" value="F5/8 TYPE C DOMAIN-CONTAINING PROTEIN-RELATED"/>
    <property type="match status" value="1"/>
</dbReference>
<dbReference type="Proteomes" id="UP000053593">
    <property type="component" value="Unassembled WGS sequence"/>
</dbReference>
<reference evidence="2 3" key="1">
    <citation type="submission" date="2014-04" db="EMBL/GenBank/DDBJ databases">
        <title>Evolutionary Origins and Diversification of the Mycorrhizal Mutualists.</title>
        <authorList>
            <consortium name="DOE Joint Genome Institute"/>
            <consortium name="Mycorrhizal Genomics Consortium"/>
            <person name="Kohler A."/>
            <person name="Kuo A."/>
            <person name="Nagy L.G."/>
            <person name="Floudas D."/>
            <person name="Copeland A."/>
            <person name="Barry K.W."/>
            <person name="Cichocki N."/>
            <person name="Veneault-Fourrey C."/>
            <person name="LaButti K."/>
            <person name="Lindquist E.A."/>
            <person name="Lipzen A."/>
            <person name="Lundell T."/>
            <person name="Morin E."/>
            <person name="Murat C."/>
            <person name="Riley R."/>
            <person name="Ohm R."/>
            <person name="Sun H."/>
            <person name="Tunlid A."/>
            <person name="Henrissat B."/>
            <person name="Grigoriev I.V."/>
            <person name="Hibbett D.S."/>
            <person name="Martin F."/>
        </authorList>
    </citation>
    <scope>NUCLEOTIDE SEQUENCE [LARGE SCALE GENOMIC DNA]</scope>
    <source>
        <strain evidence="2 3">FD-317 M1</strain>
    </source>
</reference>
<dbReference type="PANTHER" id="PTHR46579:SF2">
    <property type="entry name" value="C2H2-TYPE DOMAIN-CONTAINING PROTEIN"/>
    <property type="match status" value="1"/>
</dbReference>
<organism evidence="2 3">
    <name type="scientific">Collybiopsis luxurians FD-317 M1</name>
    <dbReference type="NCBI Taxonomy" id="944289"/>
    <lineage>
        <taxon>Eukaryota</taxon>
        <taxon>Fungi</taxon>
        <taxon>Dikarya</taxon>
        <taxon>Basidiomycota</taxon>
        <taxon>Agaricomycotina</taxon>
        <taxon>Agaricomycetes</taxon>
        <taxon>Agaricomycetidae</taxon>
        <taxon>Agaricales</taxon>
        <taxon>Marasmiineae</taxon>
        <taxon>Omphalotaceae</taxon>
        <taxon>Collybiopsis</taxon>
        <taxon>Collybiopsis luxurians</taxon>
    </lineage>
</organism>
<keyword evidence="3" id="KW-1185">Reference proteome</keyword>
<evidence type="ECO:0008006" key="4">
    <source>
        <dbReference type="Google" id="ProtNLM"/>
    </source>
</evidence>
<evidence type="ECO:0000313" key="3">
    <source>
        <dbReference type="Proteomes" id="UP000053593"/>
    </source>
</evidence>
<feature type="region of interest" description="Disordered" evidence="1">
    <location>
        <begin position="245"/>
        <end position="277"/>
    </location>
</feature>
<feature type="non-terminal residue" evidence="2">
    <location>
        <position position="462"/>
    </location>
</feature>
<dbReference type="EMBL" id="KN834955">
    <property type="protein sequence ID" value="KIK49924.1"/>
    <property type="molecule type" value="Genomic_DNA"/>
</dbReference>
<protein>
    <recommendedName>
        <fullName evidence="4">Transposase domain-containing protein</fullName>
    </recommendedName>
</protein>
<gene>
    <name evidence="2" type="ORF">GYMLUDRAFT_139418</name>
</gene>
<proteinExistence type="predicted"/>
<dbReference type="OrthoDB" id="3269001at2759"/>
<accession>A0A0D0BKE2</accession>
<feature type="compositionally biased region" description="Acidic residues" evidence="1">
    <location>
        <begin position="257"/>
        <end position="277"/>
    </location>
</feature>